<comment type="caution">
    <text evidence="3">The sequence shown here is derived from an EMBL/GenBank/DDBJ whole genome shotgun (WGS) entry which is preliminary data.</text>
</comment>
<dbReference type="OrthoDB" id="176752at2"/>
<dbReference type="Proteomes" id="UP000019254">
    <property type="component" value="Unassembled WGS sequence"/>
</dbReference>
<accession>W7BJ67</accession>
<gene>
    <name evidence="3" type="ORF">PCORN_15966</name>
</gene>
<dbReference type="EMBL" id="AODE01000034">
    <property type="protein sequence ID" value="EUJ25962.1"/>
    <property type="molecule type" value="Genomic_DNA"/>
</dbReference>
<protein>
    <submittedName>
        <fullName evidence="3">Uncharacterized protein</fullName>
    </submittedName>
</protein>
<evidence type="ECO:0000256" key="1">
    <source>
        <dbReference type="SAM" id="MobiDB-lite"/>
    </source>
</evidence>
<keyword evidence="2" id="KW-0732">Signal</keyword>
<feature type="chain" id="PRO_5004888931" evidence="2">
    <location>
        <begin position="30"/>
        <end position="718"/>
    </location>
</feature>
<sequence>MNNKVVKGFMVISSVAVLAQMPNMMEVVAADKADMTSSATSKKKTEAITPFTIMQFDVNNEDGFNVGLVGNFRIFDLTSRLQADYMNKNEFGDKLTYEIRDFANASTVLKAETEIDYAGTIDISNLSDGKYYIVLKSYSVFGYDTGTMIVNVQHVVATVGVTGEHGKINPNKLTAGSDKANAETAWTIKDANGTVIETGAGSIPDSVLSGLKEGSYTIENTATIVTEYGNTVANTATDTFLIRHPESTTTVDKAINPNGITGGQKIADSTLSWEIKNSDGIVLATGSGKDVPKATITGLAEGSYTVSFTELSPEGETHESTGSFLIRHPESTTTVDKAINPSAIIGGQKIADSTLSWEIKNSDGTVIATGSGKDVPKATITGLAEGSYAVSFTELSPEGETHESTGSFLIRHPESTTTIDKAINPSAITGGQKIPESTLSWEIKNSDGTVIATGIGKDVPKATVTGLEEGTYTASFTELSPEGEIHESTGSFLIRHPESITTIDKAINPSTITGGQKIPESTLSWEIKNSDGAVIATGAGRDVPKATITGLTEGSYTATFTELSPEGETHESTGNFLIRHPESTTTVDKPINPESITGGQKIPDSTLTWEIKDKDGAVVVSGDGAMVPKLIIDSLKSGDYTVEFAELSPEGEISISSGQFTRSSIVDPAPVNPNIPGKVNPTNPSPAPSVIDNTDPENTNAKESGAVNQKSTKTRKFC</sequence>
<reference evidence="3 4" key="1">
    <citation type="journal article" date="2014" name="Int. J. Syst. Evol. Microbiol.">
        <title>Listeria floridensis sp. nov., Listeria aquatica sp. nov., Listeria cornellensis sp. nov., Listeria riparia sp. nov. and Listeria grandensis sp. nov., from agricultural and natural environments.</title>
        <authorList>
            <person name="den Bakker H.C."/>
            <person name="Warchocki S."/>
            <person name="Wright E.M."/>
            <person name="Allred A.F."/>
            <person name="Ahlstrom C."/>
            <person name="Manuel C.S."/>
            <person name="Stasiewicz M.J."/>
            <person name="Burrell A."/>
            <person name="Roof S."/>
            <person name="Strawn L."/>
            <person name="Fortes E.D."/>
            <person name="Nightingale K.K."/>
            <person name="Kephart D."/>
            <person name="Wiedmann M."/>
        </authorList>
    </citation>
    <scope>NUCLEOTIDE SEQUENCE [LARGE SCALE GENOMIC DNA]</scope>
    <source>
        <strain evidence="4">FSL F6-969</strain>
    </source>
</reference>
<dbReference type="RefSeq" id="WP_036081768.1">
    <property type="nucleotide sequence ID" value="NZ_AODE01000034.1"/>
</dbReference>
<dbReference type="PATRIC" id="fig|1265820.5.peg.3160"/>
<evidence type="ECO:0000313" key="3">
    <source>
        <dbReference type="EMBL" id="EUJ25962.1"/>
    </source>
</evidence>
<proteinExistence type="predicted"/>
<keyword evidence="4" id="KW-1185">Reference proteome</keyword>
<name>W7BJ67_9LIST</name>
<feature type="signal peptide" evidence="2">
    <location>
        <begin position="1"/>
        <end position="29"/>
    </location>
</feature>
<feature type="compositionally biased region" description="Polar residues" evidence="1">
    <location>
        <begin position="696"/>
        <end position="711"/>
    </location>
</feature>
<feature type="region of interest" description="Disordered" evidence="1">
    <location>
        <begin position="664"/>
        <end position="718"/>
    </location>
</feature>
<evidence type="ECO:0000313" key="4">
    <source>
        <dbReference type="Proteomes" id="UP000019254"/>
    </source>
</evidence>
<evidence type="ECO:0000256" key="2">
    <source>
        <dbReference type="SAM" id="SignalP"/>
    </source>
</evidence>
<organism evidence="3 4">
    <name type="scientific">Listeria cornellensis FSL F6-0969</name>
    <dbReference type="NCBI Taxonomy" id="1265820"/>
    <lineage>
        <taxon>Bacteria</taxon>
        <taxon>Bacillati</taxon>
        <taxon>Bacillota</taxon>
        <taxon>Bacilli</taxon>
        <taxon>Bacillales</taxon>
        <taxon>Listeriaceae</taxon>
        <taxon>Listeria</taxon>
    </lineage>
</organism>
<dbReference type="AlphaFoldDB" id="W7BJ67"/>